<name>A0A9X2J1S5_9SPHN</name>
<organism evidence="2 3">
    <name type="scientific">Sphingomicrobium sediminis</name>
    <dbReference type="NCBI Taxonomy" id="2950949"/>
    <lineage>
        <taxon>Bacteria</taxon>
        <taxon>Pseudomonadati</taxon>
        <taxon>Pseudomonadota</taxon>
        <taxon>Alphaproteobacteria</taxon>
        <taxon>Sphingomonadales</taxon>
        <taxon>Sphingomonadaceae</taxon>
        <taxon>Sphingomicrobium</taxon>
    </lineage>
</organism>
<feature type="transmembrane region" description="Helical" evidence="1">
    <location>
        <begin position="6"/>
        <end position="39"/>
    </location>
</feature>
<keyword evidence="1" id="KW-0812">Transmembrane</keyword>
<sequence>MQNVVKIIAGIIIILLAFSILKNLFGLLIGVALAAGVYLGATKLLEKK</sequence>
<proteinExistence type="predicted"/>
<dbReference type="EMBL" id="JAMSHT010000001">
    <property type="protein sequence ID" value="MCM8557034.1"/>
    <property type="molecule type" value="Genomic_DNA"/>
</dbReference>
<reference evidence="2" key="1">
    <citation type="submission" date="2022-06" db="EMBL/GenBank/DDBJ databases">
        <title>Sphingomicrobium sedimins sp. nov., a marine bacterium isolated from tidal flat.</title>
        <authorList>
            <person name="Kim C.-H."/>
            <person name="Yoo Y."/>
            <person name="Kim J.-J."/>
        </authorList>
    </citation>
    <scope>NUCLEOTIDE SEQUENCE</scope>
    <source>
        <strain evidence="2">GRR-S6-50</strain>
    </source>
</reference>
<evidence type="ECO:0000256" key="1">
    <source>
        <dbReference type="SAM" id="Phobius"/>
    </source>
</evidence>
<keyword evidence="1" id="KW-1133">Transmembrane helix</keyword>
<keyword evidence="3" id="KW-1185">Reference proteome</keyword>
<gene>
    <name evidence="2" type="ORF">NDO55_04275</name>
</gene>
<dbReference type="AlphaFoldDB" id="A0A9X2J1S5"/>
<keyword evidence="1" id="KW-0472">Membrane</keyword>
<comment type="caution">
    <text evidence="2">The sequence shown here is derived from an EMBL/GenBank/DDBJ whole genome shotgun (WGS) entry which is preliminary data.</text>
</comment>
<accession>A0A9X2J1S5</accession>
<evidence type="ECO:0000313" key="2">
    <source>
        <dbReference type="EMBL" id="MCM8557034.1"/>
    </source>
</evidence>
<protein>
    <submittedName>
        <fullName evidence="2">Uncharacterized protein</fullName>
    </submittedName>
</protein>
<dbReference type="Proteomes" id="UP001155128">
    <property type="component" value="Unassembled WGS sequence"/>
</dbReference>
<dbReference type="RefSeq" id="WP_252112747.1">
    <property type="nucleotide sequence ID" value="NZ_JAMSHT010000001.1"/>
</dbReference>
<evidence type="ECO:0000313" key="3">
    <source>
        <dbReference type="Proteomes" id="UP001155128"/>
    </source>
</evidence>